<dbReference type="AlphaFoldDB" id="A0A7X0EGS9"/>
<comment type="similarity">
    <text evidence="1">Belongs to the 'GDXG' lipolytic enzyme family.</text>
</comment>
<dbReference type="InterPro" id="IPR013094">
    <property type="entry name" value="AB_hydrolase_3"/>
</dbReference>
<accession>A0A7X0EGS9</accession>
<dbReference type="FunFam" id="3.40.50.1820:FF:000089">
    <property type="entry name" value="Alpha/beta hydrolase"/>
    <property type="match status" value="1"/>
</dbReference>
<dbReference type="Proteomes" id="UP000539175">
    <property type="component" value="Unassembled WGS sequence"/>
</dbReference>
<evidence type="ECO:0000256" key="3">
    <source>
        <dbReference type="PROSITE-ProRule" id="PRU10038"/>
    </source>
</evidence>
<evidence type="ECO:0000256" key="2">
    <source>
        <dbReference type="ARBA" id="ARBA00022801"/>
    </source>
</evidence>
<organism evidence="5 6">
    <name type="scientific">Nitrospirillum iridis</name>
    <dbReference type="NCBI Taxonomy" id="765888"/>
    <lineage>
        <taxon>Bacteria</taxon>
        <taxon>Pseudomonadati</taxon>
        <taxon>Pseudomonadota</taxon>
        <taxon>Alphaproteobacteria</taxon>
        <taxon>Rhodospirillales</taxon>
        <taxon>Azospirillaceae</taxon>
        <taxon>Nitrospirillum</taxon>
    </lineage>
</organism>
<dbReference type="PROSITE" id="PS01174">
    <property type="entry name" value="LIPASE_GDXG_SER"/>
    <property type="match status" value="1"/>
</dbReference>
<dbReference type="PANTHER" id="PTHR48081:SF8">
    <property type="entry name" value="ALPHA_BETA HYDROLASE FOLD-3 DOMAIN-CONTAINING PROTEIN-RELATED"/>
    <property type="match status" value="1"/>
</dbReference>
<dbReference type="Gene3D" id="3.40.50.1820">
    <property type="entry name" value="alpha/beta hydrolase"/>
    <property type="match status" value="1"/>
</dbReference>
<dbReference type="InterPro" id="IPR033140">
    <property type="entry name" value="Lipase_GDXG_put_SER_AS"/>
</dbReference>
<evidence type="ECO:0000259" key="4">
    <source>
        <dbReference type="Pfam" id="PF07859"/>
    </source>
</evidence>
<comment type="caution">
    <text evidence="5">The sequence shown here is derived from an EMBL/GenBank/DDBJ whole genome shotgun (WGS) entry which is preliminary data.</text>
</comment>
<dbReference type="InterPro" id="IPR050300">
    <property type="entry name" value="GDXG_lipolytic_enzyme"/>
</dbReference>
<gene>
    <name evidence="5" type="ORF">FHS74_005005</name>
</gene>
<proteinExistence type="inferred from homology"/>
<sequence>MAASPDPTPDPTADETFFVPADVMPALAALLREMGPPRFRDVALDSLRAGYVESRRHLAPEAPAVASVMDQIIGGPAGPLRVRVYRANFGWRPVPALLFLHGGGWTIGNLESHDTLCRQLAAASGHTVVAVDYRLAPEHPFPAALDDAWAALNWLADSAERLAIDPLAIGVAGDSAGGNLAAVLALKARDEGGPHLKTQVLIYPCTDLNADRPSHHRRAQGYLMSREQYLWYVDNYTGAADRGDWRLSPLLADSLAGLPPAVILTAGLDVLQDEGRDYAARLAGAGVPVLHTVYPDMVHGFITLGGRLPQAQKAVGDIAKGLASFDIYNFSDGAGI</sequence>
<dbReference type="RefSeq" id="WP_184806800.1">
    <property type="nucleotide sequence ID" value="NZ_JACIIZ010000017.1"/>
</dbReference>
<dbReference type="PROSITE" id="PS01173">
    <property type="entry name" value="LIPASE_GDXG_HIS"/>
    <property type="match status" value="1"/>
</dbReference>
<dbReference type="InterPro" id="IPR029058">
    <property type="entry name" value="AB_hydrolase_fold"/>
</dbReference>
<evidence type="ECO:0000313" key="6">
    <source>
        <dbReference type="Proteomes" id="UP000539175"/>
    </source>
</evidence>
<evidence type="ECO:0000256" key="1">
    <source>
        <dbReference type="ARBA" id="ARBA00010515"/>
    </source>
</evidence>
<evidence type="ECO:0000313" key="5">
    <source>
        <dbReference type="EMBL" id="MBB6254416.1"/>
    </source>
</evidence>
<dbReference type="GO" id="GO:0016787">
    <property type="term" value="F:hydrolase activity"/>
    <property type="evidence" value="ECO:0007669"/>
    <property type="project" value="UniProtKB-KW"/>
</dbReference>
<keyword evidence="6" id="KW-1185">Reference proteome</keyword>
<dbReference type="SUPFAM" id="SSF53474">
    <property type="entry name" value="alpha/beta-Hydrolases"/>
    <property type="match status" value="1"/>
</dbReference>
<dbReference type="PANTHER" id="PTHR48081">
    <property type="entry name" value="AB HYDROLASE SUPERFAMILY PROTEIN C4A8.06C"/>
    <property type="match status" value="1"/>
</dbReference>
<dbReference type="InterPro" id="IPR002168">
    <property type="entry name" value="Lipase_GDXG_HIS_AS"/>
</dbReference>
<dbReference type="EMBL" id="JACIIZ010000017">
    <property type="protein sequence ID" value="MBB6254416.1"/>
    <property type="molecule type" value="Genomic_DNA"/>
</dbReference>
<protein>
    <submittedName>
        <fullName evidence="5">Acetyl esterase</fullName>
        <ecNumber evidence="5">3.1.1.-</ecNumber>
    </submittedName>
</protein>
<keyword evidence="2 5" id="KW-0378">Hydrolase</keyword>
<dbReference type="Pfam" id="PF07859">
    <property type="entry name" value="Abhydrolase_3"/>
    <property type="match status" value="1"/>
</dbReference>
<reference evidence="5 6" key="1">
    <citation type="submission" date="2020-08" db="EMBL/GenBank/DDBJ databases">
        <title>Genomic Encyclopedia of Type Strains, Phase IV (KMG-IV): sequencing the most valuable type-strain genomes for metagenomic binning, comparative biology and taxonomic classification.</title>
        <authorList>
            <person name="Goeker M."/>
        </authorList>
    </citation>
    <scope>NUCLEOTIDE SEQUENCE [LARGE SCALE GENOMIC DNA]</scope>
    <source>
        <strain evidence="5 6">DSM 22198</strain>
    </source>
</reference>
<dbReference type="EC" id="3.1.1.-" evidence="5"/>
<feature type="active site" evidence="3">
    <location>
        <position position="175"/>
    </location>
</feature>
<feature type="domain" description="Alpha/beta hydrolase fold-3" evidence="4">
    <location>
        <begin position="97"/>
        <end position="302"/>
    </location>
</feature>
<name>A0A7X0EGS9_9PROT</name>